<protein>
    <submittedName>
        <fullName evidence="6">Beta-lactamase domain protein</fullName>
    </submittedName>
</protein>
<dbReference type="EMBL" id="CP000482">
    <property type="protein sequence ID" value="ABK97729.1"/>
    <property type="molecule type" value="Genomic_DNA"/>
</dbReference>
<dbReference type="HOGENOM" id="CLU_030571_5_3_7"/>
<dbReference type="Pfam" id="PF00753">
    <property type="entry name" value="Lactamase_B"/>
    <property type="match status" value="1"/>
</dbReference>
<keyword evidence="7" id="KW-1185">Reference proteome</keyword>
<dbReference type="InterPro" id="IPR001279">
    <property type="entry name" value="Metallo-B-lactamas"/>
</dbReference>
<dbReference type="STRING" id="338966.Ppro_0089"/>
<name>A1AK59_PELPD</name>
<dbReference type="SUPFAM" id="SSF56281">
    <property type="entry name" value="Metallo-hydrolase/oxidoreductase"/>
    <property type="match status" value="1"/>
</dbReference>
<evidence type="ECO:0000256" key="2">
    <source>
        <dbReference type="ARBA" id="ARBA00022723"/>
    </source>
</evidence>
<gene>
    <name evidence="6" type="ordered locus">Ppro_0089</name>
</gene>
<reference evidence="6 7" key="1">
    <citation type="submission" date="2006-10" db="EMBL/GenBank/DDBJ databases">
        <title>Complete sequence of chromosome of Pelobacter propionicus DSM 2379.</title>
        <authorList>
            <consortium name="US DOE Joint Genome Institute"/>
            <person name="Copeland A."/>
            <person name="Lucas S."/>
            <person name="Lapidus A."/>
            <person name="Barry K."/>
            <person name="Detter J.C."/>
            <person name="Glavina del Rio T."/>
            <person name="Hammon N."/>
            <person name="Israni S."/>
            <person name="Dalin E."/>
            <person name="Tice H."/>
            <person name="Pitluck S."/>
            <person name="Saunders E."/>
            <person name="Brettin T."/>
            <person name="Bruce D."/>
            <person name="Han C."/>
            <person name="Tapia R."/>
            <person name="Schmutz J."/>
            <person name="Larimer F."/>
            <person name="Land M."/>
            <person name="Hauser L."/>
            <person name="Kyrpides N."/>
            <person name="Kim E."/>
            <person name="Lovley D."/>
            <person name="Richardson P."/>
        </authorList>
    </citation>
    <scope>NUCLEOTIDE SEQUENCE [LARGE SCALE GENOMIC DNA]</scope>
    <source>
        <strain evidence="7">DSM 2379 / NBRC 103807 / OttBd1</strain>
    </source>
</reference>
<evidence type="ECO:0000313" key="7">
    <source>
        <dbReference type="Proteomes" id="UP000006732"/>
    </source>
</evidence>
<evidence type="ECO:0000259" key="5">
    <source>
        <dbReference type="SMART" id="SM00849"/>
    </source>
</evidence>
<dbReference type="eggNOG" id="COG0491">
    <property type="taxonomic scope" value="Bacteria"/>
</dbReference>
<dbReference type="GO" id="GO:0046872">
    <property type="term" value="F:metal ion binding"/>
    <property type="evidence" value="ECO:0007669"/>
    <property type="project" value="UniProtKB-KW"/>
</dbReference>
<organism evidence="6 7">
    <name type="scientific">Pelobacter propionicus (strain DSM 2379 / NBRC 103807 / OttBd1)</name>
    <dbReference type="NCBI Taxonomy" id="338966"/>
    <lineage>
        <taxon>Bacteria</taxon>
        <taxon>Pseudomonadati</taxon>
        <taxon>Thermodesulfobacteriota</taxon>
        <taxon>Desulfuromonadia</taxon>
        <taxon>Desulfuromonadales</taxon>
        <taxon>Desulfuromonadaceae</taxon>
        <taxon>Pelobacter</taxon>
    </lineage>
</organism>
<dbReference type="KEGG" id="ppd:Ppro_0089"/>
<sequence length="207" mass="22233">MIFESLEVGPLGVNCFILGCEETGQGVVIDAGGDARDIIAVVERQGLTIAHIINTHGHFDHIGANRALKERFSANLMIHAADIPLLDRAADIAKAYGIPGENSPQPDTCLEDGMEISFGKLAMTVLHTPGHSPGGCCFYLEAEQKIITGDTLFADSIGRTDLPGGSHEQLLDSVRAKLFTLPDHVVAYPGHGPETTIGHEKRHNPYF</sequence>
<evidence type="ECO:0000256" key="3">
    <source>
        <dbReference type="ARBA" id="ARBA00022801"/>
    </source>
</evidence>
<dbReference type="Proteomes" id="UP000006732">
    <property type="component" value="Chromosome"/>
</dbReference>
<dbReference type="CDD" id="cd06262">
    <property type="entry name" value="metallo-hydrolase-like_MBL-fold"/>
    <property type="match status" value="1"/>
</dbReference>
<dbReference type="InterPro" id="IPR051453">
    <property type="entry name" value="MBL_Glyoxalase_II"/>
</dbReference>
<proteinExistence type="predicted"/>
<dbReference type="PANTHER" id="PTHR46233">
    <property type="entry name" value="HYDROXYACYLGLUTATHIONE HYDROLASE GLOC"/>
    <property type="match status" value="1"/>
</dbReference>
<evidence type="ECO:0000256" key="4">
    <source>
        <dbReference type="ARBA" id="ARBA00022833"/>
    </source>
</evidence>
<dbReference type="AlphaFoldDB" id="A1AK59"/>
<dbReference type="RefSeq" id="WP_011734044.1">
    <property type="nucleotide sequence ID" value="NC_008609.1"/>
</dbReference>
<evidence type="ECO:0000256" key="1">
    <source>
        <dbReference type="ARBA" id="ARBA00001947"/>
    </source>
</evidence>
<keyword evidence="3" id="KW-0378">Hydrolase</keyword>
<comment type="cofactor">
    <cofactor evidence="1">
        <name>Zn(2+)</name>
        <dbReference type="ChEBI" id="CHEBI:29105"/>
    </cofactor>
</comment>
<evidence type="ECO:0000313" key="6">
    <source>
        <dbReference type="EMBL" id="ABK97729.1"/>
    </source>
</evidence>
<keyword evidence="2" id="KW-0479">Metal-binding</keyword>
<dbReference type="Gene3D" id="3.60.15.10">
    <property type="entry name" value="Ribonuclease Z/Hydroxyacylglutathione hydrolase-like"/>
    <property type="match status" value="1"/>
</dbReference>
<keyword evidence="4" id="KW-0862">Zinc</keyword>
<dbReference type="GO" id="GO:0016787">
    <property type="term" value="F:hydrolase activity"/>
    <property type="evidence" value="ECO:0007669"/>
    <property type="project" value="UniProtKB-KW"/>
</dbReference>
<dbReference type="InterPro" id="IPR036866">
    <property type="entry name" value="RibonucZ/Hydroxyglut_hydro"/>
</dbReference>
<accession>A1AK59</accession>
<dbReference type="SMART" id="SM00849">
    <property type="entry name" value="Lactamase_B"/>
    <property type="match status" value="1"/>
</dbReference>
<dbReference type="OrthoDB" id="9802991at2"/>
<dbReference type="PANTHER" id="PTHR46233:SF3">
    <property type="entry name" value="HYDROXYACYLGLUTATHIONE HYDROLASE GLOC"/>
    <property type="match status" value="1"/>
</dbReference>
<feature type="domain" description="Metallo-beta-lactamase" evidence="5">
    <location>
        <begin position="12"/>
        <end position="191"/>
    </location>
</feature>